<organism evidence="2 3">
    <name type="scientific">Nocardia kruczakiae</name>
    <dbReference type="NCBI Taxonomy" id="261477"/>
    <lineage>
        <taxon>Bacteria</taxon>
        <taxon>Bacillati</taxon>
        <taxon>Actinomycetota</taxon>
        <taxon>Actinomycetes</taxon>
        <taxon>Mycobacteriales</taxon>
        <taxon>Nocardiaceae</taxon>
        <taxon>Nocardia</taxon>
    </lineage>
</organism>
<gene>
    <name evidence="2" type="ORF">J2W56_001486</name>
</gene>
<feature type="region of interest" description="Disordered" evidence="1">
    <location>
        <begin position="1"/>
        <end position="34"/>
    </location>
</feature>
<evidence type="ECO:0000313" key="3">
    <source>
        <dbReference type="Proteomes" id="UP001251217"/>
    </source>
</evidence>
<name>A0ABU1XB45_9NOCA</name>
<comment type="caution">
    <text evidence="2">The sequence shown here is derived from an EMBL/GenBank/DDBJ whole genome shotgun (WGS) entry which is preliminary data.</text>
</comment>
<feature type="compositionally biased region" description="Gly residues" evidence="1">
    <location>
        <begin position="133"/>
        <end position="146"/>
    </location>
</feature>
<protein>
    <submittedName>
        <fullName evidence="2">Uncharacterized protein</fullName>
    </submittedName>
</protein>
<feature type="compositionally biased region" description="Acidic residues" evidence="1">
    <location>
        <begin position="55"/>
        <end position="67"/>
    </location>
</feature>
<keyword evidence="3" id="KW-1185">Reference proteome</keyword>
<evidence type="ECO:0000256" key="1">
    <source>
        <dbReference type="SAM" id="MobiDB-lite"/>
    </source>
</evidence>
<accession>A0ABU1XB45</accession>
<feature type="region of interest" description="Disordered" evidence="1">
    <location>
        <begin position="127"/>
        <end position="146"/>
    </location>
</feature>
<proteinExistence type="predicted"/>
<reference evidence="2 3" key="1">
    <citation type="submission" date="2023-07" db="EMBL/GenBank/DDBJ databases">
        <title>Sorghum-associated microbial communities from plants grown in Nebraska, USA.</title>
        <authorList>
            <person name="Schachtman D."/>
        </authorList>
    </citation>
    <scope>NUCLEOTIDE SEQUENCE [LARGE SCALE GENOMIC DNA]</scope>
    <source>
        <strain evidence="2 3">4272</strain>
    </source>
</reference>
<feature type="compositionally biased region" description="Gly residues" evidence="1">
    <location>
        <begin position="13"/>
        <end position="34"/>
    </location>
</feature>
<sequence>MRGAGAAATAPGSVGGRTGVGGVSGAGGSPPGMGIGIGSGSGLILMFGRLNGPEFDPEPVPDPDPDPVPEPLFEPGAEPEPDAEPEPGAGPDSPGSEGSSAGGGFGVSRMSGHGLWHGSAGRGCGTIRVLSGRGPGTGTGTISGTGTGMSILGGRIGGAGAFGSGWRASGSNPVSPQAFFGGGAHGASSAAAGTGASVPNTSKPVTAGVKIAEAQRFPMRVEPRAAAAPPAAALPVALFPNTALLDYHSHRW</sequence>
<feature type="region of interest" description="Disordered" evidence="1">
    <location>
        <begin position="48"/>
        <end position="114"/>
    </location>
</feature>
<dbReference type="Proteomes" id="UP001251217">
    <property type="component" value="Unassembled WGS sequence"/>
</dbReference>
<dbReference type="EMBL" id="JAVDWW010000002">
    <property type="protein sequence ID" value="MDR7167767.1"/>
    <property type="molecule type" value="Genomic_DNA"/>
</dbReference>
<evidence type="ECO:0000313" key="2">
    <source>
        <dbReference type="EMBL" id="MDR7167767.1"/>
    </source>
</evidence>
<feature type="compositionally biased region" description="Low complexity" evidence="1">
    <location>
        <begin position="86"/>
        <end position="99"/>
    </location>
</feature>